<feature type="non-terminal residue" evidence="1">
    <location>
        <position position="1"/>
    </location>
</feature>
<organism evidence="1 2">
    <name type="scientific">Micromonospora azadirachtae</name>
    <dbReference type="NCBI Taxonomy" id="1970735"/>
    <lineage>
        <taxon>Bacteria</taxon>
        <taxon>Bacillati</taxon>
        <taxon>Actinomycetota</taxon>
        <taxon>Actinomycetes</taxon>
        <taxon>Micromonosporales</taxon>
        <taxon>Micromonosporaceae</taxon>
        <taxon>Micromonospora</taxon>
    </lineage>
</organism>
<accession>A0ABW3ABD7</accession>
<evidence type="ECO:0000313" key="2">
    <source>
        <dbReference type="Proteomes" id="UP001597053"/>
    </source>
</evidence>
<feature type="non-terminal residue" evidence="1">
    <location>
        <position position="217"/>
    </location>
</feature>
<protein>
    <submittedName>
        <fullName evidence="1">Uncharacterized protein</fullName>
    </submittedName>
</protein>
<name>A0ABW3ABD7_9ACTN</name>
<comment type="caution">
    <text evidence="1">The sequence shown here is derived from an EMBL/GenBank/DDBJ whole genome shotgun (WGS) entry which is preliminary data.</text>
</comment>
<sequence>LDSFGLRAVVAQDATIFATIAATLSHYQLPGGDLLARQDPAAWPTTIAGMLLAELRGDETPGPRIGLDPTDETTVRAVTTWIGNGLPMDRVPAAILAALDLGDGPDGKLRAMLTLTANLIERPIAVVLPNGETILNGTVADQRGALLLVATDDGELLATAPRSVMPALLRADADQVLVTQSSGAAEHMPSDVASFSVLNLFLQSILGGEGDSPLPAP</sequence>
<dbReference type="Proteomes" id="UP001597053">
    <property type="component" value="Unassembled WGS sequence"/>
</dbReference>
<dbReference type="EMBL" id="JBHTHM010002515">
    <property type="protein sequence ID" value="MFD0788122.1"/>
    <property type="molecule type" value="Genomic_DNA"/>
</dbReference>
<evidence type="ECO:0000313" key="1">
    <source>
        <dbReference type="EMBL" id="MFD0788122.1"/>
    </source>
</evidence>
<reference evidence="2" key="1">
    <citation type="journal article" date="2019" name="Int. J. Syst. Evol. Microbiol.">
        <title>The Global Catalogue of Microorganisms (GCM) 10K type strain sequencing project: providing services to taxonomists for standard genome sequencing and annotation.</title>
        <authorList>
            <consortium name="The Broad Institute Genomics Platform"/>
            <consortium name="The Broad Institute Genome Sequencing Center for Infectious Disease"/>
            <person name="Wu L."/>
            <person name="Ma J."/>
        </authorList>
    </citation>
    <scope>NUCLEOTIDE SEQUENCE [LARGE SCALE GENOMIC DNA]</scope>
    <source>
        <strain evidence="2">JCM 32148</strain>
    </source>
</reference>
<keyword evidence="2" id="KW-1185">Reference proteome</keyword>
<gene>
    <name evidence="1" type="ORF">ACFQZ8_29780</name>
</gene>
<proteinExistence type="predicted"/>